<gene>
    <name evidence="4" type="ORF">JZO67_000673</name>
</gene>
<comment type="similarity">
    <text evidence="1">Belongs to the peptidase C59 family.</text>
</comment>
<dbReference type="Proteomes" id="UP000664357">
    <property type="component" value="Unassembled WGS sequence"/>
</dbReference>
<evidence type="ECO:0000259" key="3">
    <source>
        <dbReference type="Pfam" id="PF02275"/>
    </source>
</evidence>
<organism evidence="4 5">
    <name type="scientific">Candidatus Enterococcus ferrettii</name>
    <dbReference type="NCBI Taxonomy" id="2815324"/>
    <lineage>
        <taxon>Bacteria</taxon>
        <taxon>Bacillati</taxon>
        <taxon>Bacillota</taxon>
        <taxon>Bacilli</taxon>
        <taxon>Lactobacillales</taxon>
        <taxon>Enterococcaceae</taxon>
        <taxon>Enterococcus</taxon>
    </lineage>
</organism>
<feature type="domain" description="Choloylglycine hydrolase/NAAA C-terminal" evidence="3">
    <location>
        <begin position="2"/>
        <end position="311"/>
    </location>
</feature>
<dbReference type="Pfam" id="PF02275">
    <property type="entry name" value="CBAH"/>
    <property type="match status" value="1"/>
</dbReference>
<comment type="caution">
    <text evidence="4">The sequence shown here is derived from an EMBL/GenBank/DDBJ whole genome shotgun (WGS) entry which is preliminary data.</text>
</comment>
<evidence type="ECO:0000313" key="5">
    <source>
        <dbReference type="Proteomes" id="UP000664357"/>
    </source>
</evidence>
<dbReference type="GO" id="GO:0016787">
    <property type="term" value="F:hydrolase activity"/>
    <property type="evidence" value="ECO:0007669"/>
    <property type="project" value="UniProtKB-KW"/>
</dbReference>
<dbReference type="EMBL" id="JAFREL020000001">
    <property type="protein sequence ID" value="MEO1768734.1"/>
    <property type="molecule type" value="Genomic_DNA"/>
</dbReference>
<keyword evidence="5" id="KW-1185">Reference proteome</keyword>
<dbReference type="PANTHER" id="PTHR35527:SF2">
    <property type="entry name" value="HYDROLASE"/>
    <property type="match status" value="1"/>
</dbReference>
<name>A0ABV0EJD8_9ENTE</name>
<dbReference type="InterPro" id="IPR029132">
    <property type="entry name" value="CBAH/NAAA_C"/>
</dbReference>
<proteinExistence type="inferred from homology"/>
<accession>A0ABV0EJD8</accession>
<dbReference type="InterPro" id="IPR052193">
    <property type="entry name" value="Peptidase_C59"/>
</dbReference>
<evidence type="ECO:0000256" key="2">
    <source>
        <dbReference type="ARBA" id="ARBA00022801"/>
    </source>
</evidence>
<dbReference type="CDD" id="cd00542">
    <property type="entry name" value="Ntn_PVA"/>
    <property type="match status" value="1"/>
</dbReference>
<keyword evidence="2 4" id="KW-0378">Hydrolase</keyword>
<dbReference type="SUPFAM" id="SSF56235">
    <property type="entry name" value="N-terminal nucleophile aminohydrolases (Ntn hydrolases)"/>
    <property type="match status" value="1"/>
</dbReference>
<sequence length="330" mass="37045">MCTSLTLTSHAEHHFLARTMDFGFQLDGRPVVIPRNYEWKSQQGIQKTKYGFAGTGRNLEEYFLAEGVNEKGFAVAELYFPNEAKYNTTTQKEKVNLAPHEFIMWLLGQIGSISELRERITEINLVEEAIPMLGFIPPLHFIVTDKTGETVVLESDSGEMVVKSNPVGVMTNSPDLSWHLKNLNNYLNIQPTNFPAKKIDEYVIQPFGQGSGTFGLPGGYTSPERFARATFLRALTDTGETVEEGVNAIFKILNNVTIPKGVDIKDDGSSDYTQYRAALDVTELTYYFNPYESPEVFKLTLDETLLAKKEPTEFAYAATFKTTDLNTKNT</sequence>
<protein>
    <submittedName>
        <fullName evidence="4">Choloylglycine hydrolase</fullName>
    </submittedName>
</protein>
<evidence type="ECO:0000313" key="4">
    <source>
        <dbReference type="EMBL" id="MEO1768734.1"/>
    </source>
</evidence>
<dbReference type="InterPro" id="IPR029055">
    <property type="entry name" value="Ntn_hydrolases_N"/>
</dbReference>
<dbReference type="PANTHER" id="PTHR35527">
    <property type="entry name" value="CHOLOYLGLYCINE HYDROLASE"/>
    <property type="match status" value="1"/>
</dbReference>
<evidence type="ECO:0000256" key="1">
    <source>
        <dbReference type="ARBA" id="ARBA00006625"/>
    </source>
</evidence>
<reference evidence="4 5" key="1">
    <citation type="submission" date="2024-02" db="EMBL/GenBank/DDBJ databases">
        <title>The Genome Sequence of Enterococcus sp. DIV0159.</title>
        <authorList>
            <person name="Earl A."/>
            <person name="Manson A."/>
            <person name="Gilmore M."/>
            <person name="Sanders J."/>
            <person name="Shea T."/>
            <person name="Howe W."/>
            <person name="Livny J."/>
            <person name="Cuomo C."/>
            <person name="Neafsey D."/>
            <person name="Birren B."/>
        </authorList>
    </citation>
    <scope>NUCLEOTIDE SEQUENCE [LARGE SCALE GENOMIC DNA]</scope>
    <source>
        <strain evidence="4 5">665A</strain>
    </source>
</reference>
<dbReference type="Gene3D" id="3.60.60.10">
    <property type="entry name" value="Penicillin V Acylase, Chain A"/>
    <property type="match status" value="1"/>
</dbReference>
<dbReference type="RefSeq" id="WP_207700837.1">
    <property type="nucleotide sequence ID" value="NZ_JAFREL020000001.1"/>
</dbReference>